<proteinExistence type="inferred from homology"/>
<dbReference type="PROSITE" id="PS51786">
    <property type="entry name" value="LON_PROTEOLYTIC"/>
    <property type="match status" value="1"/>
</dbReference>
<accession>A0A1E3GT40</accession>
<keyword evidence="1 2" id="KW-0645">Protease</keyword>
<dbReference type="GO" id="GO:0004176">
    <property type="term" value="F:ATP-dependent peptidase activity"/>
    <property type="evidence" value="ECO:0007669"/>
    <property type="project" value="UniProtKB-UniRule"/>
</dbReference>
<feature type="active site" evidence="2">
    <location>
        <position position="649"/>
    </location>
</feature>
<dbReference type="Pfam" id="PF13654">
    <property type="entry name" value="AAA_32"/>
    <property type="match status" value="1"/>
</dbReference>
<dbReference type="Gene3D" id="3.40.50.300">
    <property type="entry name" value="P-loop containing nucleotide triphosphate hydrolases"/>
    <property type="match status" value="1"/>
</dbReference>
<dbReference type="RefSeq" id="WP_069295610.1">
    <property type="nucleotide sequence ID" value="NZ_MCRI01000008.1"/>
</dbReference>
<dbReference type="InterPro" id="IPR046844">
    <property type="entry name" value="Lon-like_helical"/>
</dbReference>
<feature type="coiled-coil region" evidence="3">
    <location>
        <begin position="202"/>
        <end position="229"/>
    </location>
</feature>
<evidence type="ECO:0000256" key="1">
    <source>
        <dbReference type="ARBA" id="ARBA00022670"/>
    </source>
</evidence>
<dbReference type="PRINTS" id="PR00830">
    <property type="entry name" value="ENDOLAPTASE"/>
</dbReference>
<dbReference type="InterPro" id="IPR041699">
    <property type="entry name" value="AAA_32"/>
</dbReference>
<dbReference type="InterPro" id="IPR027417">
    <property type="entry name" value="P-loop_NTPase"/>
</dbReference>
<dbReference type="InterPro" id="IPR008269">
    <property type="entry name" value="Lon_proteolytic"/>
</dbReference>
<dbReference type="PANTHER" id="PTHR10046">
    <property type="entry name" value="ATP DEPENDENT LON PROTEASE FAMILY MEMBER"/>
    <property type="match status" value="1"/>
</dbReference>
<dbReference type="GO" id="GO:0005524">
    <property type="term" value="F:ATP binding"/>
    <property type="evidence" value="ECO:0007669"/>
    <property type="project" value="InterPro"/>
</dbReference>
<reference evidence="5 6" key="1">
    <citation type="submission" date="2016-07" db="EMBL/GenBank/DDBJ databases">
        <title>Draft Genome Sequence of Methylophaga muralis Bur 1.</title>
        <authorList>
            <person name="Vasilenko O.V."/>
            <person name="Doronina N.V."/>
            <person name="Shmareva M.N."/>
            <person name="Tarlachkov S.V."/>
            <person name="Mustakhimov I."/>
            <person name="Trotsenko Y.A."/>
        </authorList>
    </citation>
    <scope>NUCLEOTIDE SEQUENCE [LARGE SCALE GENOMIC DNA]</scope>
    <source>
        <strain evidence="5 6">Bur 1</strain>
    </source>
</reference>
<dbReference type="InterPro" id="IPR020568">
    <property type="entry name" value="Ribosomal_Su5_D2-typ_SF"/>
</dbReference>
<name>A0A1E3GT40_9GAMM</name>
<evidence type="ECO:0000313" key="6">
    <source>
        <dbReference type="Proteomes" id="UP000094379"/>
    </source>
</evidence>
<dbReference type="InterPro" id="IPR046843">
    <property type="entry name" value="LonB_AAA-LID"/>
</dbReference>
<dbReference type="Proteomes" id="UP000094379">
    <property type="component" value="Unassembled WGS sequence"/>
</dbReference>
<evidence type="ECO:0000256" key="3">
    <source>
        <dbReference type="SAM" id="Coils"/>
    </source>
</evidence>
<comment type="similarity">
    <text evidence="2">Belongs to the peptidase S16 family.</text>
</comment>
<gene>
    <name evidence="5" type="primary">lon_2</name>
    <name evidence="5" type="ORF">A9E74_01098</name>
</gene>
<keyword evidence="2" id="KW-0720">Serine protease</keyword>
<keyword evidence="3" id="KW-0175">Coiled coil</keyword>
<dbReference type="Pfam" id="PF05362">
    <property type="entry name" value="Lon_C"/>
    <property type="match status" value="1"/>
</dbReference>
<dbReference type="Pfam" id="PF20436">
    <property type="entry name" value="LonB_AAA-LID"/>
    <property type="match status" value="1"/>
</dbReference>
<comment type="catalytic activity">
    <reaction evidence="2">
        <text>Hydrolysis of proteins in presence of ATP.</text>
        <dbReference type="EC" id="3.4.21.53"/>
    </reaction>
</comment>
<comment type="caution">
    <text evidence="5">The sequence shown here is derived from an EMBL/GenBank/DDBJ whole genome shotgun (WGS) entry which is preliminary data.</text>
</comment>
<protein>
    <recommendedName>
        <fullName evidence="2">endopeptidase La</fullName>
        <ecNumber evidence="2">3.4.21.53</ecNumber>
    </recommendedName>
</protein>
<feature type="domain" description="Lon proteolytic" evidence="4">
    <location>
        <begin position="559"/>
        <end position="754"/>
    </location>
</feature>
<dbReference type="GO" id="GO:0004252">
    <property type="term" value="F:serine-type endopeptidase activity"/>
    <property type="evidence" value="ECO:0007669"/>
    <property type="project" value="UniProtKB-UniRule"/>
</dbReference>
<dbReference type="GO" id="GO:0006508">
    <property type="term" value="P:proteolysis"/>
    <property type="evidence" value="ECO:0007669"/>
    <property type="project" value="UniProtKB-KW"/>
</dbReference>
<evidence type="ECO:0000259" key="4">
    <source>
        <dbReference type="PROSITE" id="PS51786"/>
    </source>
</evidence>
<evidence type="ECO:0000313" key="5">
    <source>
        <dbReference type="EMBL" id="ODN67197.1"/>
    </source>
</evidence>
<dbReference type="Gene3D" id="3.30.230.10">
    <property type="match status" value="1"/>
</dbReference>
<feature type="active site" evidence="2">
    <location>
        <position position="692"/>
    </location>
</feature>
<dbReference type="GO" id="GO:0030163">
    <property type="term" value="P:protein catabolic process"/>
    <property type="evidence" value="ECO:0007669"/>
    <property type="project" value="InterPro"/>
</dbReference>
<sequence length="797" mass="88877">MPVTQLNASQLYHGCNPADLPFKTTATIEPLTGLIGQERAREAIEFAANIQAEGYNLYVMGEAGMGKKSLVGEFLTKYCAGRPDAKDWAYLHNFDIPQQPKALSLPAGDGAQLKLDIERVIKELQQQLPYAFDDEYYRGRLRAIEEASRQHRVRLFAALQAEADKQGVVLLRMEDGAYAFAAQHEGEPLSGEAFEDLPYAKKMETEEAIAKLQVDMQETLIEIHEWEHDTVNKITALNDQVALEVITRQIDFLRHAYPKSQLLQNYFDDMQFDIQRNIDMFLKNDERQEDVNIDNCLKRYQINLIVDNADLHGAPVVYLNQPNHQNLLGCVENMAMMGALVTDFTLIKAGALHRANGGFLIVDAEKLLEQPFAWEGLKAALKSSEIPLENLERTYSLVATVSLEPEPIPLSTKVILLGNRDLYYQLYEWDPEFAGLFKVLADLEDELPRTAETHMQMAKLIASTAMNEHLPALQQGAVALMIEYAARSINDGQQLSLHIGDMTDLLRESAYWTRKYQQAEITADAVNHAWQQRLQRVDRVRTVVYQQIQRQIIQLDVSGKRVGQVNGLSVLSIGGFHFGEPTRITASCRYGDDAIIDIEREVELGGNLHAKGVMILAAYLGSFYAADKPLSMAASIVFEQNYGEIDGDSATVAELCALLSAIAKIPLKQSMAITGSMNQFGQVQAIGGVNEKIEGFYDVCTLVGMTGTQGVIIPRSNMQHLMLKPEVRQSVENGLFHIYAIDDIADAITILTDHEVGVADEDGNYPEKTFNAAVAARLANWAELNKHDKDTSHEASD</sequence>
<dbReference type="InterPro" id="IPR027065">
    <property type="entry name" value="Lon_Prtase"/>
</dbReference>
<dbReference type="PATRIC" id="fig|291169.3.peg.1105"/>
<dbReference type="SUPFAM" id="SSF54211">
    <property type="entry name" value="Ribosomal protein S5 domain 2-like"/>
    <property type="match status" value="1"/>
</dbReference>
<dbReference type="STRING" id="291169.A9E74_01098"/>
<dbReference type="AlphaFoldDB" id="A0A1E3GT40"/>
<evidence type="ECO:0000256" key="2">
    <source>
        <dbReference type="PROSITE-ProRule" id="PRU01122"/>
    </source>
</evidence>
<organism evidence="5 6">
    <name type="scientific">Methylophaga muralis</name>
    <dbReference type="NCBI Taxonomy" id="291169"/>
    <lineage>
        <taxon>Bacteria</taxon>
        <taxon>Pseudomonadati</taxon>
        <taxon>Pseudomonadota</taxon>
        <taxon>Gammaproteobacteria</taxon>
        <taxon>Thiotrichales</taxon>
        <taxon>Piscirickettsiaceae</taxon>
        <taxon>Methylophaga</taxon>
    </lineage>
</organism>
<dbReference type="Gene3D" id="1.10.8.60">
    <property type="match status" value="1"/>
</dbReference>
<keyword evidence="2 5" id="KW-0378">Hydrolase</keyword>
<dbReference type="EMBL" id="MCRI01000008">
    <property type="protein sequence ID" value="ODN67197.1"/>
    <property type="molecule type" value="Genomic_DNA"/>
</dbReference>
<dbReference type="EC" id="3.4.21.53" evidence="2"/>
<dbReference type="InterPro" id="IPR014721">
    <property type="entry name" value="Ribsml_uS5_D2-typ_fold_subgr"/>
</dbReference>
<dbReference type="SUPFAM" id="SSF52540">
    <property type="entry name" value="P-loop containing nucleoside triphosphate hydrolases"/>
    <property type="match status" value="1"/>
</dbReference>
<keyword evidence="6" id="KW-1185">Reference proteome</keyword>
<dbReference type="Pfam" id="PF20437">
    <property type="entry name" value="LonC_helical"/>
    <property type="match status" value="1"/>
</dbReference>